<feature type="domain" description="DUF676" evidence="4">
    <location>
        <begin position="422"/>
        <end position="583"/>
    </location>
</feature>
<comment type="caution">
    <text evidence="5">The sequence shown here is derived from an EMBL/GenBank/DDBJ whole genome shotgun (WGS) entry which is preliminary data.</text>
</comment>
<protein>
    <submittedName>
        <fullName evidence="5">Putative lipase</fullName>
    </submittedName>
</protein>
<dbReference type="InterPro" id="IPR044294">
    <property type="entry name" value="Lipase-like"/>
</dbReference>
<evidence type="ECO:0000313" key="6">
    <source>
        <dbReference type="Proteomes" id="UP000285326"/>
    </source>
</evidence>
<organism evidence="5 6">
    <name type="scientific">Golovinomyces cichoracearum</name>
    <dbReference type="NCBI Taxonomy" id="62708"/>
    <lineage>
        <taxon>Eukaryota</taxon>
        <taxon>Fungi</taxon>
        <taxon>Dikarya</taxon>
        <taxon>Ascomycota</taxon>
        <taxon>Pezizomycotina</taxon>
        <taxon>Leotiomycetes</taxon>
        <taxon>Erysiphales</taxon>
        <taxon>Erysiphaceae</taxon>
        <taxon>Golovinomyces</taxon>
    </lineage>
</organism>
<dbReference type="Proteomes" id="UP000285326">
    <property type="component" value="Unassembled WGS sequence"/>
</dbReference>
<comment type="similarity">
    <text evidence="1">Belongs to the putative lipase ROG1 family.</text>
</comment>
<proteinExistence type="inferred from homology"/>
<feature type="region of interest" description="Disordered" evidence="3">
    <location>
        <begin position="218"/>
        <end position="240"/>
    </location>
</feature>
<dbReference type="InterPro" id="IPR016445">
    <property type="entry name" value="Rog1_fam"/>
</dbReference>
<feature type="compositionally biased region" description="Basic and acidic residues" evidence="3">
    <location>
        <begin position="329"/>
        <end position="343"/>
    </location>
</feature>
<evidence type="ECO:0000256" key="1">
    <source>
        <dbReference type="ARBA" id="ARBA00007920"/>
    </source>
</evidence>
<evidence type="ECO:0000313" key="5">
    <source>
        <dbReference type="EMBL" id="RKF77342.1"/>
    </source>
</evidence>
<dbReference type="PANTHER" id="PTHR12482:SF62">
    <property type="entry name" value="LIPASE ROG1-RELATED"/>
    <property type="match status" value="1"/>
</dbReference>
<feature type="region of interest" description="Disordered" evidence="3">
    <location>
        <begin position="325"/>
        <end position="352"/>
    </location>
</feature>
<keyword evidence="2" id="KW-0443">Lipid metabolism</keyword>
<feature type="region of interest" description="Disordered" evidence="3">
    <location>
        <begin position="805"/>
        <end position="825"/>
    </location>
</feature>
<evidence type="ECO:0000256" key="2">
    <source>
        <dbReference type="ARBA" id="ARBA00022963"/>
    </source>
</evidence>
<evidence type="ECO:0000259" key="4">
    <source>
        <dbReference type="Pfam" id="PF05057"/>
    </source>
</evidence>
<dbReference type="InterPro" id="IPR007751">
    <property type="entry name" value="DUF676_lipase-like"/>
</dbReference>
<sequence>MLLMYQTGSLKIGEVTRYTITYTPAQDSTCPSQSDLYLRIKNNCSSALRAAYIRGPYNLYVAAFPATYKPNEDFKETEIFGVPHFEPNVRAGGVWDCTLKIPEKLRKTKASSEDLSSGKGDEDSVEASVSWIVEISSQVVFSASAAINFEVFLGKSKKYLSVPTPETPRSSIWSSLAQVPHIPQNPGVAESKIPEQKKEMFSRAIKLKVEDTETLWNKPALPDHNKHEPQFTGGKETKENKDDIDFANRVEELQESRKLKNIHLVILTHGLHSNLGADMLYLKESIDASVNQARLDARKKRKNMREMRKTSSEGYLYDFNPPDNFNGKGDFKSPRHPPEVRLDDGEEDEDEEKEEVIVRGFSGNAARTERGVKYLGKRLARYILSVIYPDQPFETAPKHHVSRALSHSKKARADQTKVQNKELCQDTIKRNYRFTSISFIAHSLGGLVQTYAIAYIQKHWPEFFDQVKPVNFIALATPFLGISNENPMYVKFALDFGLIGKTGHDLGLTWSAPTIAKSGWDAIHGGVSENLSMSKNPEGKYAPETKPLLQILPMGPAHVALKKFKNRTLYSNIVNDGIVPLRTSCILFIDWKALGTIEKYPRQSGLIERVAEWGWAEVTGATTNQLPLTQPNTQNTNIHIIQEKTDMDSEKLEVSHSVINIKNTDIKNVPEDGMLSSFVKKINPSKQAKSSKTSKPLPKIGAVPRQLKIYERSQTLLIPDPVIMCDFISPISNRSETEINTTTVTVPPRTSFFESAGDLLNPPLPTLEFFLNFSSRPQSIIHDRIYYPSDIPHLKNHNLEIKKRRNSSQFLHSPTTTTPRNKESNQLIEKAAEDEPHEISDSCDNLNMKIEEKIARAYHRDLIWRKVLVRLEPDAHNNIIVRRMFANAYGWPVIKHLCDTHFSEAALYDTRHDSVWSVNEISSEDTQAQLHGFSGSEYEYNTPDLDRNIEVGDEIRELERNLIVEPRILF</sequence>
<dbReference type="EMBL" id="MCBS01022036">
    <property type="protein sequence ID" value="RKF77342.1"/>
    <property type="molecule type" value="Genomic_DNA"/>
</dbReference>
<reference evidence="5 6" key="1">
    <citation type="journal article" date="2018" name="BMC Genomics">
        <title>Comparative genome analyses reveal sequence features reflecting distinct modes of host-adaptation between dicot and monocot powdery mildew.</title>
        <authorList>
            <person name="Wu Y."/>
            <person name="Ma X."/>
            <person name="Pan Z."/>
            <person name="Kale S.D."/>
            <person name="Song Y."/>
            <person name="King H."/>
            <person name="Zhang Q."/>
            <person name="Presley C."/>
            <person name="Deng X."/>
            <person name="Wei C.I."/>
            <person name="Xiao S."/>
        </authorList>
    </citation>
    <scope>NUCLEOTIDE SEQUENCE [LARGE SCALE GENOMIC DNA]</scope>
    <source>
        <strain evidence="5">UMSG1</strain>
    </source>
</reference>
<dbReference type="GO" id="GO:0047372">
    <property type="term" value="F:monoacylglycerol lipase activity"/>
    <property type="evidence" value="ECO:0007669"/>
    <property type="project" value="TreeGrafter"/>
</dbReference>
<feature type="domain" description="DUF676" evidence="4">
    <location>
        <begin position="260"/>
        <end position="305"/>
    </location>
</feature>
<dbReference type="InterPro" id="IPR029058">
    <property type="entry name" value="AB_hydrolase_fold"/>
</dbReference>
<keyword evidence="2" id="KW-0442">Lipid degradation</keyword>
<feature type="domain" description="DUF676" evidence="4">
    <location>
        <begin position="348"/>
        <end position="388"/>
    </location>
</feature>
<dbReference type="AlphaFoldDB" id="A0A420IS33"/>
<dbReference type="PIRSF" id="PIRSF005412">
    <property type="entry name" value="UCP005412_abhydr"/>
    <property type="match status" value="1"/>
</dbReference>
<dbReference type="PANTHER" id="PTHR12482">
    <property type="entry name" value="LIPASE ROG1-RELATED-RELATED"/>
    <property type="match status" value="1"/>
</dbReference>
<name>A0A420IS33_9PEZI</name>
<dbReference type="SUPFAM" id="SSF53474">
    <property type="entry name" value="alpha/beta-Hydrolases"/>
    <property type="match status" value="1"/>
</dbReference>
<gene>
    <name evidence="5" type="ORF">GcM1_220046</name>
</gene>
<feature type="compositionally biased region" description="Basic and acidic residues" evidence="3">
    <location>
        <begin position="221"/>
        <end position="240"/>
    </location>
</feature>
<dbReference type="Gene3D" id="3.40.50.1820">
    <property type="entry name" value="alpha/beta hydrolase"/>
    <property type="match status" value="1"/>
</dbReference>
<dbReference type="Pfam" id="PF05057">
    <property type="entry name" value="DUF676"/>
    <property type="match status" value="3"/>
</dbReference>
<feature type="compositionally biased region" description="Polar residues" evidence="3">
    <location>
        <begin position="807"/>
        <end position="825"/>
    </location>
</feature>
<dbReference type="GO" id="GO:0016042">
    <property type="term" value="P:lipid catabolic process"/>
    <property type="evidence" value="ECO:0007669"/>
    <property type="project" value="UniProtKB-KW"/>
</dbReference>
<accession>A0A420IS33</accession>
<evidence type="ECO:0000256" key="3">
    <source>
        <dbReference type="SAM" id="MobiDB-lite"/>
    </source>
</evidence>